<accession>A0A0F7SL03</accession>
<feature type="compositionally biased region" description="Low complexity" evidence="4">
    <location>
        <begin position="554"/>
        <end position="563"/>
    </location>
</feature>
<feature type="domain" description="Symplekin/Pta1 N-terminal" evidence="5">
    <location>
        <begin position="104"/>
        <end position="323"/>
    </location>
</feature>
<feature type="compositionally biased region" description="Polar residues" evidence="4">
    <location>
        <begin position="874"/>
        <end position="886"/>
    </location>
</feature>
<feature type="compositionally biased region" description="Basic and acidic residues" evidence="4">
    <location>
        <begin position="887"/>
        <end position="900"/>
    </location>
</feature>
<reference evidence="7" key="1">
    <citation type="submission" date="2014-08" db="EMBL/GenBank/DDBJ databases">
        <authorList>
            <person name="Sharma Rahul"/>
            <person name="Thines Marco"/>
        </authorList>
    </citation>
    <scope>NUCLEOTIDE SEQUENCE</scope>
</reference>
<feature type="compositionally biased region" description="Polar residues" evidence="4">
    <location>
        <begin position="1256"/>
        <end position="1285"/>
    </location>
</feature>
<dbReference type="Gene3D" id="1.25.10.10">
    <property type="entry name" value="Leucine-rich Repeat Variant"/>
    <property type="match status" value="1"/>
</dbReference>
<dbReference type="PANTHER" id="PTHR15245">
    <property type="entry name" value="SYMPLEKIN-RELATED"/>
    <property type="match status" value="1"/>
</dbReference>
<proteinExistence type="predicted"/>
<evidence type="ECO:0000256" key="1">
    <source>
        <dbReference type="ARBA" id="ARBA00004123"/>
    </source>
</evidence>
<dbReference type="InterPro" id="IPR021850">
    <property type="entry name" value="Symplekin/Pta1"/>
</dbReference>
<feature type="region of interest" description="Disordered" evidence="4">
    <location>
        <begin position="544"/>
        <end position="567"/>
    </location>
</feature>
<dbReference type="InterPro" id="IPR011989">
    <property type="entry name" value="ARM-like"/>
</dbReference>
<feature type="compositionally biased region" description="Low complexity" evidence="4">
    <location>
        <begin position="1286"/>
        <end position="1296"/>
    </location>
</feature>
<name>A0A0F7SL03_PHARH</name>
<dbReference type="GO" id="GO:0006397">
    <property type="term" value="P:mRNA processing"/>
    <property type="evidence" value="ECO:0007669"/>
    <property type="project" value="UniProtKB-KW"/>
</dbReference>
<dbReference type="InterPro" id="IPR032460">
    <property type="entry name" value="Symplekin/Pta1_N"/>
</dbReference>
<feature type="domain" description="Symplekin C-terminal" evidence="6">
    <location>
        <begin position="1024"/>
        <end position="1217"/>
    </location>
</feature>
<evidence type="ECO:0000256" key="4">
    <source>
        <dbReference type="SAM" id="MobiDB-lite"/>
    </source>
</evidence>
<evidence type="ECO:0000256" key="2">
    <source>
        <dbReference type="ARBA" id="ARBA00022664"/>
    </source>
</evidence>
<dbReference type="EMBL" id="LN483249">
    <property type="protein sequence ID" value="CDZ97637.1"/>
    <property type="molecule type" value="Genomic_DNA"/>
</dbReference>
<comment type="subcellular location">
    <subcellularLocation>
        <location evidence="1">Nucleus</location>
    </subcellularLocation>
</comment>
<dbReference type="PANTHER" id="PTHR15245:SF20">
    <property type="entry name" value="SYMPLEKIN"/>
    <property type="match status" value="1"/>
</dbReference>
<keyword evidence="3" id="KW-0539">Nucleus</keyword>
<evidence type="ECO:0000259" key="5">
    <source>
        <dbReference type="Pfam" id="PF11935"/>
    </source>
</evidence>
<dbReference type="SUPFAM" id="SSF48371">
    <property type="entry name" value="ARM repeat"/>
    <property type="match status" value="1"/>
</dbReference>
<evidence type="ECO:0000259" key="6">
    <source>
        <dbReference type="Pfam" id="PF12295"/>
    </source>
</evidence>
<evidence type="ECO:0000313" key="7">
    <source>
        <dbReference type="EMBL" id="CDZ97637.1"/>
    </source>
</evidence>
<evidence type="ECO:0000256" key="3">
    <source>
        <dbReference type="ARBA" id="ARBA00023242"/>
    </source>
</evidence>
<keyword evidence="2" id="KW-0507">mRNA processing</keyword>
<feature type="region of interest" description="Disordered" evidence="4">
    <location>
        <begin position="1254"/>
        <end position="1296"/>
    </location>
</feature>
<feature type="region of interest" description="Disordered" evidence="4">
    <location>
        <begin position="856"/>
        <end position="900"/>
    </location>
</feature>
<dbReference type="GO" id="GO:0005847">
    <property type="term" value="C:mRNA cleavage and polyadenylation specificity factor complex"/>
    <property type="evidence" value="ECO:0007669"/>
    <property type="project" value="TreeGrafter"/>
</dbReference>
<dbReference type="Pfam" id="PF11935">
    <property type="entry name" value="SYMPK_PTA1_N"/>
    <property type="match status" value="1"/>
</dbReference>
<sequence length="1296" mass="142294">MSEDALGLLTQALSAQEPTAQAELLKRTLQALEDNPVPIPQIAGYLLPHVGQGEGQMVITGFLINILEIGICRSTLPIEVKVPLSLQTIETLAQLLVPSTRPQSLKLVIQIFTSFYPLLFPYMCNNKTNIHLWNTLTTSRIKITEWATYGQFSSDGGNQPIPLPPMTKGIRIQAIKFLQRVVLVQSRITGTDPRLNNSRLDPNIAMVPPDHPFIQVRDLEQEGVKLIEFILTTMYTCRDTDLLTSLLTSLLTLIRLRTHLSAVFIPALTGWTPDFLTGLPRSEIRSVEKVVRALMIYLDRSNLQPTLKPTIIEALQRQQIRMDVSYREGLEESRAQKRQFQAMQQASLIPPRSFSSTPLTEADQQGFSNKRARLDSEPAGFTVKEEEVVQTSSAPKEAAVSSVEAPGSGEILRGSVEPARGMEGTLFDVSRLPVELVVDLMMANLDIIKEDVLIQTIRDIRAQLTLSLPPNSIPPSASITLLTKAIVPEGRSAGGAVTSTGEVEAEIDESSADVVNPLDRTSPEDDDDEDIIKPSLIALKEEEDGFSEDHKNPTLMTTTTMTTGSGDALEFSLPPPRPISIPRKQALVLSSLRRIWEAGQASSFQSAAAAAATLVVKVDEHPSAGGVGAGEGDVEILGTAGRGVQMWELWMVLIARLVTRGKEQETEDAKAEDDVQGSVGAVEAEMRRALAKFIADDFSARCKFAALWLNEEWYNDAQISSTGERRKSNYRSSLLLLMNTYLPRISGTSLIQFILDLPEIPSEVLQMVQTLCADPDRTKGRVGMKILKDLTVERPPVRGSTVEALLELCTHPDVNVRNPAIATVRLWIPDSQPMALSIKTFALHLLGRLRTAMEVPTSISEPNPAATPNEETAESSSMDADTNSDTPLKDVAEEPEQEEVRSRYLPAKLQAPVSIDIVRQHVELLFALTKKIPEFLDEIFNAYVHLESSVQDAFAQIITPLIRSLGPSHGKLLTVLRKFPAGAEALALKTVQLLTEAKDEKTKLSVPLVALVKSLVAERELSPKFILHILVELDKAEIRKQLPRIISILGGQVPEPDLVHQILSQLLTTPPQTFFAEGNGNIPRVKPSEQFSPAELMVLLHHCEKDSGLKATRDAIDICFSMTDVYRSEVLAVVMQQIVDEPELPTLFLPTIIKSVRTYKSLTGFVSTSLLSRLITKKIWTSPQPWEGFFRCARVLGMASYGALLQLPREQLKEIVSRPDGKALKAGLRDFVLKKAGGNTNRLPAWFPEVFAEDPSTPTSNVSEPTKSNTSVPAPSPGSESVSELASTTAPSTPTA</sequence>
<feature type="region of interest" description="Disordered" evidence="4">
    <location>
        <begin position="493"/>
        <end position="529"/>
    </location>
</feature>
<dbReference type="Pfam" id="PF12295">
    <property type="entry name" value="Symplekin_C"/>
    <property type="match status" value="1"/>
</dbReference>
<dbReference type="InterPro" id="IPR022075">
    <property type="entry name" value="Symplekin_C"/>
</dbReference>
<protein>
    <submittedName>
        <fullName evidence="7">mRNA cleavage and polyadenylation factor II complex, subunit PTA1</fullName>
    </submittedName>
</protein>
<dbReference type="InterPro" id="IPR016024">
    <property type="entry name" value="ARM-type_fold"/>
</dbReference>
<organism evidence="7">
    <name type="scientific">Phaffia rhodozyma</name>
    <name type="common">Yeast</name>
    <name type="synonym">Xanthophyllomyces dendrorhous</name>
    <dbReference type="NCBI Taxonomy" id="264483"/>
    <lineage>
        <taxon>Eukaryota</taxon>
        <taxon>Fungi</taxon>
        <taxon>Dikarya</taxon>
        <taxon>Basidiomycota</taxon>
        <taxon>Agaricomycotina</taxon>
        <taxon>Tremellomycetes</taxon>
        <taxon>Cystofilobasidiales</taxon>
        <taxon>Mrakiaceae</taxon>
        <taxon>Phaffia</taxon>
    </lineage>
</organism>